<evidence type="ECO:0000313" key="2">
    <source>
        <dbReference type="Proteomes" id="UP000190973"/>
    </source>
</evidence>
<dbReference type="RefSeq" id="WP_077838412.1">
    <property type="nucleotide sequence ID" value="NZ_JABTAE010000001.1"/>
</dbReference>
<reference evidence="1 2" key="1">
    <citation type="submission" date="2016-05" db="EMBL/GenBank/DDBJ databases">
        <title>Microbial solvent formation.</title>
        <authorList>
            <person name="Poehlein A."/>
            <person name="Montoya Solano J.D."/>
            <person name="Flitsch S."/>
            <person name="Krabben P."/>
            <person name="Duerre P."/>
            <person name="Daniel R."/>
        </authorList>
    </citation>
    <scope>NUCLEOTIDE SEQUENCE [LARGE SCALE GENOMIC DNA]</scope>
    <source>
        <strain evidence="1 2">DSM 53</strain>
    </source>
</reference>
<dbReference type="Proteomes" id="UP000190973">
    <property type="component" value="Unassembled WGS sequence"/>
</dbReference>
<evidence type="ECO:0000313" key="1">
    <source>
        <dbReference type="EMBL" id="OOM62479.1"/>
    </source>
</evidence>
<dbReference type="EMBL" id="LZZI01000023">
    <property type="protein sequence ID" value="OOM62479.1"/>
    <property type="molecule type" value="Genomic_DNA"/>
</dbReference>
<protein>
    <submittedName>
        <fullName evidence="1">Uncharacterized protein</fullName>
    </submittedName>
</protein>
<name>A0A1S8SAW9_CLOBE</name>
<comment type="caution">
    <text evidence="1">The sequence shown here is derived from an EMBL/GenBank/DDBJ whole genome shotgun (WGS) entry which is preliminary data.</text>
</comment>
<organism evidence="1 2">
    <name type="scientific">Clostridium beijerinckii</name>
    <name type="common">Clostridium MP</name>
    <dbReference type="NCBI Taxonomy" id="1520"/>
    <lineage>
        <taxon>Bacteria</taxon>
        <taxon>Bacillati</taxon>
        <taxon>Bacillota</taxon>
        <taxon>Clostridia</taxon>
        <taxon>Eubacteriales</taxon>
        <taxon>Clostridiaceae</taxon>
        <taxon>Clostridium</taxon>
    </lineage>
</organism>
<proteinExistence type="predicted"/>
<gene>
    <name evidence="1" type="ORF">CLBCK_17460</name>
</gene>
<accession>A0A1S8SAW9</accession>
<sequence>MKKEKIKIDEQAKILLKEFKEIYEPKNKIIDEIILNGENELSKNQIPQVVLKHLVSGICRVIFLERITVGDKAGEIMKKMDKLSRSNGYLLFVNPFTISQL</sequence>
<dbReference type="AlphaFoldDB" id="A0A1S8SAW9"/>